<dbReference type="Pfam" id="PF01494">
    <property type="entry name" value="FAD_binding_3"/>
    <property type="match status" value="2"/>
</dbReference>
<keyword evidence="4" id="KW-1133">Transmembrane helix</keyword>
<organism evidence="6 7">
    <name type="scientific">Hyaloscypha hepaticicola</name>
    <dbReference type="NCBI Taxonomy" id="2082293"/>
    <lineage>
        <taxon>Eukaryota</taxon>
        <taxon>Fungi</taxon>
        <taxon>Dikarya</taxon>
        <taxon>Ascomycota</taxon>
        <taxon>Pezizomycotina</taxon>
        <taxon>Leotiomycetes</taxon>
        <taxon>Helotiales</taxon>
        <taxon>Hyaloscyphaceae</taxon>
        <taxon>Hyaloscypha</taxon>
    </lineage>
</organism>
<evidence type="ECO:0000256" key="3">
    <source>
        <dbReference type="ARBA" id="ARBA00023002"/>
    </source>
</evidence>
<protein>
    <submittedName>
        <fullName evidence="6">Monooxygenase</fullName>
    </submittedName>
</protein>
<dbReference type="Gene3D" id="3.50.50.60">
    <property type="entry name" value="FAD/NAD(P)-binding domain"/>
    <property type="match status" value="2"/>
</dbReference>
<keyword evidence="4" id="KW-0812">Transmembrane</keyword>
<dbReference type="EMBL" id="KZ613478">
    <property type="protein sequence ID" value="PMD22336.1"/>
    <property type="molecule type" value="Genomic_DNA"/>
</dbReference>
<dbReference type="AlphaFoldDB" id="A0A2J6Q7T1"/>
<proteinExistence type="predicted"/>
<dbReference type="PRINTS" id="PR00420">
    <property type="entry name" value="RNGMNOXGNASE"/>
</dbReference>
<dbReference type="PANTHER" id="PTHR43476:SF3">
    <property type="entry name" value="FAD-BINDING MONOOXYGENASE"/>
    <property type="match status" value="1"/>
</dbReference>
<dbReference type="PANTHER" id="PTHR43476">
    <property type="entry name" value="3-(3-HYDROXY-PHENYL)PROPIONATE/3-HYDROXYCINNAMIC ACID HYDROXYLASE"/>
    <property type="match status" value="1"/>
</dbReference>
<feature type="domain" description="FAD-binding" evidence="5">
    <location>
        <begin position="318"/>
        <end position="378"/>
    </location>
</feature>
<evidence type="ECO:0000259" key="5">
    <source>
        <dbReference type="Pfam" id="PF01494"/>
    </source>
</evidence>
<evidence type="ECO:0000256" key="1">
    <source>
        <dbReference type="ARBA" id="ARBA00022630"/>
    </source>
</evidence>
<gene>
    <name evidence="6" type="ORF">NA56DRAFT_624626</name>
</gene>
<keyword evidence="1" id="KW-0285">Flavoprotein</keyword>
<feature type="domain" description="FAD-binding" evidence="5">
    <location>
        <begin position="10"/>
        <end position="185"/>
    </location>
</feature>
<dbReference type="STRING" id="1745343.A0A2J6Q7T1"/>
<dbReference type="InterPro" id="IPR036188">
    <property type="entry name" value="FAD/NAD-bd_sf"/>
</dbReference>
<dbReference type="Proteomes" id="UP000235672">
    <property type="component" value="Unassembled WGS sequence"/>
</dbReference>
<dbReference type="InterPro" id="IPR050631">
    <property type="entry name" value="PheA/TfdB_FAD_monoxygenase"/>
</dbReference>
<keyword evidence="4" id="KW-0472">Membrane</keyword>
<dbReference type="GO" id="GO:0071949">
    <property type="term" value="F:FAD binding"/>
    <property type="evidence" value="ECO:0007669"/>
    <property type="project" value="InterPro"/>
</dbReference>
<evidence type="ECO:0000256" key="2">
    <source>
        <dbReference type="ARBA" id="ARBA00022827"/>
    </source>
</evidence>
<sequence length="630" mass="71397">MSSNHAMETTDVLIVGCGPTGALLTVLLGQFGVHNIVLEREPDVTEDPRGITLDEDGIRFLQEVGLYDKVYTEMGSSIGMIHFMTSKTDLHERPFLKFNMDTTEGGTGHVGVISIRQPILEKYLRLAATRHTASQLRSSCTVTKIEEDNDWVYCQYSDVAGTQKMIRSKFLVGCDGKTGFTRKTYLEPKGVLMEQISEFGYNETWVAMNLKITLPTTESHPSFPLWTQGYTPEQVYDFFFPTHFRFICNAERPAVCGRFGPVADRLWRLEFVVQKGEDPVLMSTDAKTMEILMPYLTHSGSKYRVADSNIAFPSDCIEVIRSRPFAFSARRCNKFSVDRVLLAGDAAHVFPPFGGQGIASGFRDASGLAWRLALATRSKTNNYRQLFSGWFEERKQQLQLSLAKTIANGRLCTQGNTWKFWFTKLVLRIMRLIPFLNRLLEKGPRRYGMITYRWKDELPFVNDSFGGLSLPQVYCCPLSASSKNSGVMFTDEAIFQRSKTGMFQLLILLENLVDLEATRKSLLSVDDLSDRHLLAGEATFIVQVPSVRDVPANIGNDVFRIATADEFAATEYLCKNRPVPQYYDMYQMKRDLRGKKFAIVRPDRFIYAACDTVDQVYEICGQMQQNLGLQ</sequence>
<dbReference type="OrthoDB" id="10016252at2759"/>
<dbReference type="GO" id="GO:0004497">
    <property type="term" value="F:monooxygenase activity"/>
    <property type="evidence" value="ECO:0007669"/>
    <property type="project" value="UniProtKB-KW"/>
</dbReference>
<accession>A0A2J6Q7T1</accession>
<feature type="transmembrane region" description="Helical" evidence="4">
    <location>
        <begin position="12"/>
        <end position="33"/>
    </location>
</feature>
<dbReference type="InterPro" id="IPR002938">
    <property type="entry name" value="FAD-bd"/>
</dbReference>
<reference evidence="6 7" key="1">
    <citation type="submission" date="2016-05" db="EMBL/GenBank/DDBJ databases">
        <title>A degradative enzymes factory behind the ericoid mycorrhizal symbiosis.</title>
        <authorList>
            <consortium name="DOE Joint Genome Institute"/>
            <person name="Martino E."/>
            <person name="Morin E."/>
            <person name="Grelet G."/>
            <person name="Kuo A."/>
            <person name="Kohler A."/>
            <person name="Daghino S."/>
            <person name="Barry K."/>
            <person name="Choi C."/>
            <person name="Cichocki N."/>
            <person name="Clum A."/>
            <person name="Copeland A."/>
            <person name="Hainaut M."/>
            <person name="Haridas S."/>
            <person name="Labutti K."/>
            <person name="Lindquist E."/>
            <person name="Lipzen A."/>
            <person name="Khouja H.-R."/>
            <person name="Murat C."/>
            <person name="Ohm R."/>
            <person name="Olson A."/>
            <person name="Spatafora J."/>
            <person name="Veneault-Fourrey C."/>
            <person name="Henrissat B."/>
            <person name="Grigoriev I."/>
            <person name="Martin F."/>
            <person name="Perotto S."/>
        </authorList>
    </citation>
    <scope>NUCLEOTIDE SEQUENCE [LARGE SCALE GENOMIC DNA]</scope>
    <source>
        <strain evidence="6 7">UAMH 7357</strain>
    </source>
</reference>
<keyword evidence="6" id="KW-0503">Monooxygenase</keyword>
<keyword evidence="3" id="KW-0560">Oxidoreductase</keyword>
<evidence type="ECO:0000313" key="7">
    <source>
        <dbReference type="Proteomes" id="UP000235672"/>
    </source>
</evidence>
<evidence type="ECO:0000256" key="4">
    <source>
        <dbReference type="SAM" id="Phobius"/>
    </source>
</evidence>
<keyword evidence="2" id="KW-0274">FAD</keyword>
<keyword evidence="7" id="KW-1185">Reference proteome</keyword>
<dbReference type="SUPFAM" id="SSF51905">
    <property type="entry name" value="FAD/NAD(P)-binding domain"/>
    <property type="match status" value="1"/>
</dbReference>
<evidence type="ECO:0000313" key="6">
    <source>
        <dbReference type="EMBL" id="PMD22336.1"/>
    </source>
</evidence>
<name>A0A2J6Q7T1_9HELO</name>